<feature type="domain" description="PEP-utilising enzyme mobile" evidence="16">
    <location>
        <begin position="423"/>
        <end position="505"/>
    </location>
</feature>
<dbReference type="GO" id="GO:0016301">
    <property type="term" value="F:kinase activity"/>
    <property type="evidence" value="ECO:0007669"/>
    <property type="project" value="UniProtKB-UniRule"/>
</dbReference>
<feature type="active site" description="Proton donor" evidence="13">
    <location>
        <position position="832"/>
    </location>
</feature>
<comment type="cofactor">
    <cofactor evidence="1 12 15">
        <name>Mg(2+)</name>
        <dbReference type="ChEBI" id="CHEBI:18420"/>
    </cofactor>
</comment>
<evidence type="ECO:0000256" key="2">
    <source>
        <dbReference type="ARBA" id="ARBA00003144"/>
    </source>
</evidence>
<evidence type="ECO:0000256" key="1">
    <source>
        <dbReference type="ARBA" id="ARBA00001946"/>
    </source>
</evidence>
<dbReference type="EMBL" id="CP048620">
    <property type="protein sequence ID" value="QPJ64388.1"/>
    <property type="molecule type" value="Genomic_DNA"/>
</dbReference>
<dbReference type="Gene3D" id="3.30.470.20">
    <property type="entry name" value="ATP-grasp fold, B domain"/>
    <property type="match status" value="1"/>
</dbReference>
<keyword evidence="8" id="KW-0547">Nucleotide-binding</keyword>
<dbReference type="PANTHER" id="PTHR22931">
    <property type="entry name" value="PHOSPHOENOLPYRUVATE DIKINASE-RELATED"/>
    <property type="match status" value="1"/>
</dbReference>
<dbReference type="Gene3D" id="3.20.20.60">
    <property type="entry name" value="Phosphoenolpyruvate-binding domains"/>
    <property type="match status" value="1"/>
</dbReference>
<feature type="binding site" evidence="14">
    <location>
        <position position="768"/>
    </location>
    <ligand>
        <name>substrate</name>
    </ligand>
</feature>
<keyword evidence="6 19" id="KW-0808">Transferase</keyword>
<evidence type="ECO:0000256" key="9">
    <source>
        <dbReference type="ARBA" id="ARBA00022777"/>
    </source>
</evidence>
<dbReference type="SUPFAM" id="SSF56059">
    <property type="entry name" value="Glutathione synthetase ATP-binding domain-like"/>
    <property type="match status" value="1"/>
</dbReference>
<evidence type="ECO:0000256" key="4">
    <source>
        <dbReference type="ARBA" id="ARBA00011994"/>
    </source>
</evidence>
<dbReference type="Pfam" id="PF02896">
    <property type="entry name" value="PEP-utilizers_C"/>
    <property type="match status" value="1"/>
</dbReference>
<feature type="binding site" evidence="14">
    <location>
        <position position="769"/>
    </location>
    <ligand>
        <name>substrate</name>
    </ligand>
</feature>
<dbReference type="NCBIfam" id="NF004531">
    <property type="entry name" value="PRK05878.1"/>
    <property type="match status" value="1"/>
</dbReference>
<dbReference type="InterPro" id="IPR000121">
    <property type="entry name" value="PEP_util_C"/>
</dbReference>
<feature type="domain" description="Pyruvate phosphate dikinase AMP/ATP-binding" evidence="17">
    <location>
        <begin position="22"/>
        <end position="58"/>
    </location>
</feature>
<evidence type="ECO:0000256" key="14">
    <source>
        <dbReference type="PIRSR" id="PIRSR000853-2"/>
    </source>
</evidence>
<keyword evidence="11 15" id="KW-0460">Magnesium</keyword>
<dbReference type="InterPro" id="IPR010121">
    <property type="entry name" value="Pyruvate_phosphate_dikinase"/>
</dbReference>
<dbReference type="Gene3D" id="1.10.189.10">
    <property type="entry name" value="Pyruvate Phosphate Dikinase, domain 2"/>
    <property type="match status" value="1"/>
</dbReference>
<keyword evidence="10" id="KW-0067">ATP-binding</keyword>
<evidence type="ECO:0000256" key="6">
    <source>
        <dbReference type="ARBA" id="ARBA00022679"/>
    </source>
</evidence>
<evidence type="ECO:0000256" key="13">
    <source>
        <dbReference type="PIRSR" id="PIRSR000853-1"/>
    </source>
</evidence>
<feature type="active site" description="Tele-phosphohistidine intermediate" evidence="13">
    <location>
        <position position="457"/>
    </location>
</feature>
<dbReference type="GO" id="GO:0050242">
    <property type="term" value="F:pyruvate, phosphate dikinase activity"/>
    <property type="evidence" value="ECO:0007669"/>
    <property type="project" value="UniProtKB-UniRule"/>
</dbReference>
<dbReference type="NCBIfam" id="TIGR01828">
    <property type="entry name" value="pyru_phos_dikin"/>
    <property type="match status" value="1"/>
</dbReference>
<dbReference type="Pfam" id="PF00391">
    <property type="entry name" value="PEP-utilizers"/>
    <property type="match status" value="1"/>
</dbReference>
<feature type="domain" description="PEP-utilising enzyme C-terminal" evidence="18">
    <location>
        <begin position="526"/>
        <end position="870"/>
    </location>
</feature>
<proteinExistence type="inferred from homology"/>
<dbReference type="AlphaFoldDB" id="A0A7T0C0P9"/>
<comment type="similarity">
    <text evidence="3 12">Belongs to the PEP-utilizing enzyme family.</text>
</comment>
<dbReference type="InterPro" id="IPR023151">
    <property type="entry name" value="PEP_util_CS"/>
</dbReference>
<evidence type="ECO:0000313" key="20">
    <source>
        <dbReference type="Proteomes" id="UP000594464"/>
    </source>
</evidence>
<name>A0A7T0C0P9_9BACT</name>
<dbReference type="KEGG" id="nva:G3M78_02840"/>
<dbReference type="Gene3D" id="1.20.80.30">
    <property type="match status" value="1"/>
</dbReference>
<keyword evidence="19" id="KW-0670">Pyruvate</keyword>
<dbReference type="InterPro" id="IPR015813">
    <property type="entry name" value="Pyrv/PenolPyrv_kinase-like_dom"/>
</dbReference>
<feature type="binding site" evidence="14">
    <location>
        <position position="619"/>
    </location>
    <ligand>
        <name>substrate</name>
    </ligand>
</feature>
<feature type="domain" description="Pyruvate phosphate dikinase AMP/ATP-binding" evidence="17">
    <location>
        <begin position="61"/>
        <end position="293"/>
    </location>
</feature>
<evidence type="ECO:0000256" key="7">
    <source>
        <dbReference type="ARBA" id="ARBA00022723"/>
    </source>
</evidence>
<evidence type="ECO:0000256" key="12">
    <source>
        <dbReference type="PIRNR" id="PIRNR000853"/>
    </source>
</evidence>
<dbReference type="InterPro" id="IPR018274">
    <property type="entry name" value="PEP_util_AS"/>
</dbReference>
<dbReference type="PIRSF" id="PIRSF000853">
    <property type="entry name" value="PPDK"/>
    <property type="match status" value="1"/>
</dbReference>
<evidence type="ECO:0000259" key="18">
    <source>
        <dbReference type="Pfam" id="PF02896"/>
    </source>
</evidence>
<comment type="catalytic activity">
    <reaction evidence="12">
        <text>pyruvate + phosphate + ATP = phosphoenolpyruvate + AMP + diphosphate + H(+)</text>
        <dbReference type="Rhea" id="RHEA:10756"/>
        <dbReference type="ChEBI" id="CHEBI:15361"/>
        <dbReference type="ChEBI" id="CHEBI:15378"/>
        <dbReference type="ChEBI" id="CHEBI:30616"/>
        <dbReference type="ChEBI" id="CHEBI:33019"/>
        <dbReference type="ChEBI" id="CHEBI:43474"/>
        <dbReference type="ChEBI" id="CHEBI:58702"/>
        <dbReference type="ChEBI" id="CHEBI:456215"/>
        <dbReference type="EC" id="2.7.9.1"/>
    </reaction>
</comment>
<dbReference type="PROSITE" id="PS00742">
    <property type="entry name" value="PEP_ENZYMES_2"/>
    <property type="match status" value="1"/>
</dbReference>
<dbReference type="GO" id="GO:0046872">
    <property type="term" value="F:metal ion binding"/>
    <property type="evidence" value="ECO:0007669"/>
    <property type="project" value="UniProtKB-UniRule"/>
</dbReference>
<dbReference type="InterPro" id="IPR040442">
    <property type="entry name" value="Pyrv_kinase-like_dom_sf"/>
</dbReference>
<organism evidence="19 20">
    <name type="scientific">Candidatus Nitrohelix vancouverensis</name>
    <dbReference type="NCBI Taxonomy" id="2705534"/>
    <lineage>
        <taxon>Bacteria</taxon>
        <taxon>Pseudomonadati</taxon>
        <taxon>Nitrospinota/Tectimicrobiota group</taxon>
        <taxon>Nitrospinota</taxon>
        <taxon>Nitrospinia</taxon>
        <taxon>Nitrospinales</taxon>
        <taxon>Nitrospinaceae</taxon>
        <taxon>Candidatus Nitrohelix</taxon>
    </lineage>
</organism>
<dbReference type="PROSITE" id="PS00370">
    <property type="entry name" value="PEP_ENZYMES_PHOS_SITE"/>
    <property type="match status" value="1"/>
</dbReference>
<feature type="binding site" evidence="14">
    <location>
        <position position="563"/>
    </location>
    <ligand>
        <name>substrate</name>
    </ligand>
</feature>
<dbReference type="Gene3D" id="3.30.1490.20">
    <property type="entry name" value="ATP-grasp fold, A domain"/>
    <property type="match status" value="1"/>
</dbReference>
<dbReference type="SUPFAM" id="SSF52009">
    <property type="entry name" value="Phosphohistidine domain"/>
    <property type="match status" value="1"/>
</dbReference>
<feature type="binding site" evidence="15">
    <location>
        <position position="770"/>
    </location>
    <ligand>
        <name>Mg(2+)</name>
        <dbReference type="ChEBI" id="CHEBI:18420"/>
    </ligand>
</feature>
<sequence length="875" mass="96206">MSKKYLYFFSGEETEGNAEMRDLLGGKGANLAEMASLGIAVPPGFTITTEACLAFFKNDSQLPPTLWTEVKKRLAQLEKTLNKKFGDPVNPLLVSVRSGARESMPGMMDTVLNLGLNDDTARGLAESTGNEWFANDCHRRFIAMFANVALGVKFEHFEAIMDKQRKLKQVEADTELQVRDLKTIISKFKAVVKKQTGSPFPDSPIDQLKKAIEAVFHSWNSPRAITYRKIHAISHDWGTAVNVQAMVFGNMGDDSATGVAFTRNPATGEKKFFGEYMINAQGEDVVAGIRTPSPISELEAVMPEVYEELVRVYQKLENHYKDMQDLEFTIENRKLFLLQTRSGKRTAPAAIKVAVDMVGEGLISKREAVMRVSPGQLDQIFHPMIDPNATVNVLAKGLGASPGAAFGKIVFTPEGAQLRADKKEKVILVRAETSPEDIHGMNVSQGILTAKGGMTSHAAVVARAMGKPCVSGCSNLDIDMKKKRATLNGTVLTENDSITLDGANGQVIAGEAPLIQPRLTSSFARLMNLAGEFRTLQIRANADTPHDALVARDFGAQGIGLCRTEHMFFNKERILLVRRMICSQKEKDRAETLKKLLPIQRNDFTEIFRVMDGLPVTIRLLDPPLHEFLPSNKEDIKVLAKEMKISATALAKQINSQREINPMLGLRGCRLGIAFPEIYRMQARAILEAASKLIKKGGKIYPEIMIPLVSHVNEFVITRDQILEEAEDVQKKTDIKLPLKIGTMIELPRAALTADAIGREADFFSFGTNDLTQTSYGISRDDSAGFLPNYLDQQLLEEDPFVSVDQDGVGELIKIAIEKGKGANKKLHLGICGEHGGDPKSITFFNQLGLDYVSCSPFRVPTALLAAAQAAIEAV</sequence>
<evidence type="ECO:0000256" key="15">
    <source>
        <dbReference type="PIRSR" id="PIRSR000853-3"/>
    </source>
</evidence>
<dbReference type="InterPro" id="IPR002192">
    <property type="entry name" value="PPDK_AMP/ATP-bd"/>
</dbReference>
<evidence type="ECO:0000259" key="17">
    <source>
        <dbReference type="Pfam" id="PF01326"/>
    </source>
</evidence>
<evidence type="ECO:0000256" key="10">
    <source>
        <dbReference type="ARBA" id="ARBA00022840"/>
    </source>
</evidence>
<dbReference type="Gene3D" id="3.50.30.10">
    <property type="entry name" value="Phosphohistidine domain"/>
    <property type="match status" value="1"/>
</dbReference>
<evidence type="ECO:0000259" key="16">
    <source>
        <dbReference type="Pfam" id="PF00391"/>
    </source>
</evidence>
<dbReference type="Proteomes" id="UP000594464">
    <property type="component" value="Chromosome"/>
</dbReference>
<accession>A0A7T0C0P9</accession>
<gene>
    <name evidence="19" type="ORF">G3M78_02840</name>
</gene>
<evidence type="ECO:0000313" key="19">
    <source>
        <dbReference type="EMBL" id="QPJ64388.1"/>
    </source>
</evidence>
<dbReference type="Pfam" id="PF01326">
    <property type="entry name" value="PPDK_N"/>
    <property type="match status" value="3"/>
</dbReference>
<dbReference type="SUPFAM" id="SSF51621">
    <property type="entry name" value="Phosphoenolpyruvate/pyruvate domain"/>
    <property type="match status" value="1"/>
</dbReference>
<feature type="binding site" evidence="14">
    <location>
        <position position="770"/>
    </location>
    <ligand>
        <name>substrate</name>
    </ligand>
</feature>
<feature type="binding site" evidence="15">
    <location>
        <position position="746"/>
    </location>
    <ligand>
        <name>Mg(2+)</name>
        <dbReference type="ChEBI" id="CHEBI:18420"/>
    </ligand>
</feature>
<evidence type="ECO:0000256" key="8">
    <source>
        <dbReference type="ARBA" id="ARBA00022741"/>
    </source>
</evidence>
<comment type="function">
    <text evidence="2">Catalyzes the reversible phosphorylation of pyruvate and phosphate.</text>
</comment>
<evidence type="ECO:0000256" key="3">
    <source>
        <dbReference type="ARBA" id="ARBA00007837"/>
    </source>
</evidence>
<dbReference type="PANTHER" id="PTHR22931:SF9">
    <property type="entry name" value="PYRUVATE, PHOSPHATE DIKINASE 1, CHLOROPLASTIC"/>
    <property type="match status" value="1"/>
</dbReference>
<dbReference type="EC" id="2.7.9.1" evidence="4 12"/>
<evidence type="ECO:0000256" key="5">
    <source>
        <dbReference type="ARBA" id="ARBA00020138"/>
    </source>
</evidence>
<dbReference type="InterPro" id="IPR008279">
    <property type="entry name" value="PEP-util_enz_mobile_dom"/>
</dbReference>
<protein>
    <recommendedName>
        <fullName evidence="5 12">Pyruvate, phosphate dikinase</fullName>
        <ecNumber evidence="4 12">2.7.9.1</ecNumber>
    </recommendedName>
</protein>
<dbReference type="GO" id="GO:0005524">
    <property type="term" value="F:ATP binding"/>
    <property type="evidence" value="ECO:0007669"/>
    <property type="project" value="UniProtKB-UniRule"/>
</dbReference>
<evidence type="ECO:0000256" key="11">
    <source>
        <dbReference type="ARBA" id="ARBA00022842"/>
    </source>
</evidence>
<keyword evidence="9 19" id="KW-0418">Kinase</keyword>
<reference evidence="20" key="1">
    <citation type="submission" date="2020-02" db="EMBL/GenBank/DDBJ databases">
        <title>Genomic and physiological characterization of two novel Nitrospinaceae genera.</title>
        <authorList>
            <person name="Mueller A.J."/>
            <person name="Jung M.-Y."/>
            <person name="Strachan C.R."/>
            <person name="Herbold C.W."/>
            <person name="Kirkegaard R.H."/>
            <person name="Daims H."/>
        </authorList>
    </citation>
    <scope>NUCLEOTIDE SEQUENCE [LARGE SCALE GENOMIC DNA]</scope>
</reference>
<feature type="domain" description="Pyruvate phosphate dikinase AMP/ATP-binding" evidence="17">
    <location>
        <begin position="306"/>
        <end position="351"/>
    </location>
</feature>
<dbReference type="InterPro" id="IPR013815">
    <property type="entry name" value="ATP_grasp_subdomain_1"/>
</dbReference>
<feature type="binding site" evidence="14">
    <location>
        <position position="767"/>
    </location>
    <ligand>
        <name>substrate</name>
    </ligand>
</feature>
<dbReference type="InterPro" id="IPR036637">
    <property type="entry name" value="Phosphohistidine_dom_sf"/>
</dbReference>
<feature type="binding site" evidence="14">
    <location>
        <position position="746"/>
    </location>
    <ligand>
        <name>substrate</name>
    </ligand>
</feature>
<keyword evidence="7 15" id="KW-0479">Metal-binding</keyword>